<evidence type="ECO:0000256" key="1">
    <source>
        <dbReference type="SAM" id="MobiDB-lite"/>
    </source>
</evidence>
<feature type="compositionally biased region" description="Basic and acidic residues" evidence="1">
    <location>
        <begin position="94"/>
        <end position="124"/>
    </location>
</feature>
<comment type="caution">
    <text evidence="2">The sequence shown here is derived from an EMBL/GenBank/DDBJ whole genome shotgun (WGS) entry which is preliminary data.</text>
</comment>
<sequence>DPRGRILSLVPQHRSQVPWENGTSRIRTDLAIRPLDYSVPLFPLKRHSSYEPRYSGIPNLVCRVLTWLFLSIKHVNRLFIRDHGTSSTQKQCTSHKEHESSDHHKANEHYRQSQNHSKEADKVQKLSKHPRSIEELD</sequence>
<organism evidence="2 3">
    <name type="scientific">Serendipita indica (strain DSM 11827)</name>
    <name type="common">Root endophyte fungus</name>
    <name type="synonym">Piriformospora indica</name>
    <dbReference type="NCBI Taxonomy" id="1109443"/>
    <lineage>
        <taxon>Eukaryota</taxon>
        <taxon>Fungi</taxon>
        <taxon>Dikarya</taxon>
        <taxon>Basidiomycota</taxon>
        <taxon>Agaricomycotina</taxon>
        <taxon>Agaricomycetes</taxon>
        <taxon>Sebacinales</taxon>
        <taxon>Serendipitaceae</taxon>
        <taxon>Serendipita</taxon>
    </lineage>
</organism>
<accession>G4TX61</accession>
<gene>
    <name evidence="2" type="ORF">PIIN_09900</name>
</gene>
<dbReference type="HOGENOM" id="CLU_1870067_0_0_1"/>
<dbReference type="InParanoid" id="G4TX61"/>
<dbReference type="AlphaFoldDB" id="G4TX61"/>
<evidence type="ECO:0000313" key="3">
    <source>
        <dbReference type="Proteomes" id="UP000007148"/>
    </source>
</evidence>
<dbReference type="EMBL" id="CAFZ01000548">
    <property type="protein sequence ID" value="CCA75904.1"/>
    <property type="molecule type" value="Genomic_DNA"/>
</dbReference>
<feature type="non-terminal residue" evidence="2">
    <location>
        <position position="137"/>
    </location>
</feature>
<keyword evidence="3" id="KW-1185">Reference proteome</keyword>
<evidence type="ECO:0000313" key="2">
    <source>
        <dbReference type="EMBL" id="CCA75904.1"/>
    </source>
</evidence>
<feature type="region of interest" description="Disordered" evidence="1">
    <location>
        <begin position="84"/>
        <end position="137"/>
    </location>
</feature>
<reference evidence="2 3" key="1">
    <citation type="journal article" date="2011" name="PLoS Pathog.">
        <title>Endophytic Life Strategies Decoded by Genome and Transcriptome Analyses of the Mutualistic Root Symbiont Piriformospora indica.</title>
        <authorList>
            <person name="Zuccaro A."/>
            <person name="Lahrmann U."/>
            <person name="Guldener U."/>
            <person name="Langen G."/>
            <person name="Pfiffi S."/>
            <person name="Biedenkopf D."/>
            <person name="Wong P."/>
            <person name="Samans B."/>
            <person name="Grimm C."/>
            <person name="Basiewicz M."/>
            <person name="Murat C."/>
            <person name="Martin F."/>
            <person name="Kogel K.H."/>
        </authorList>
    </citation>
    <scope>NUCLEOTIDE SEQUENCE [LARGE SCALE GENOMIC DNA]</scope>
    <source>
        <strain evidence="2 3">DSM 11827</strain>
    </source>
</reference>
<dbReference type="Proteomes" id="UP000007148">
    <property type="component" value="Unassembled WGS sequence"/>
</dbReference>
<name>G4TX61_SERID</name>
<protein>
    <submittedName>
        <fullName evidence="2">Uncharacterized protein</fullName>
    </submittedName>
</protein>
<proteinExistence type="predicted"/>